<evidence type="ECO:0000256" key="2">
    <source>
        <dbReference type="ARBA" id="ARBA00022679"/>
    </source>
</evidence>
<dbReference type="Gene3D" id="3.30.420.40">
    <property type="match status" value="2"/>
</dbReference>
<reference evidence="6 7" key="1">
    <citation type="submission" date="2016-07" db="EMBL/GenBank/DDBJ databases">
        <title>Genome analysis of Flavihumibacter stibioxidans YS-17.</title>
        <authorList>
            <person name="Shi K."/>
            <person name="Han Y."/>
            <person name="Wang G."/>
        </authorList>
    </citation>
    <scope>NUCLEOTIDE SEQUENCE [LARGE SCALE GENOMIC DNA]</scope>
    <source>
        <strain evidence="6 7">YS-17</strain>
    </source>
</reference>
<feature type="domain" description="Carbohydrate kinase FGGY C-terminal" evidence="5">
    <location>
        <begin position="247"/>
        <end position="437"/>
    </location>
</feature>
<dbReference type="PANTHER" id="PTHR43095">
    <property type="entry name" value="SUGAR KINASE"/>
    <property type="match status" value="1"/>
</dbReference>
<organism evidence="6 7">
    <name type="scientific">Flavihumibacter stibioxidans</name>
    <dbReference type="NCBI Taxonomy" id="1834163"/>
    <lineage>
        <taxon>Bacteria</taxon>
        <taxon>Pseudomonadati</taxon>
        <taxon>Bacteroidota</taxon>
        <taxon>Chitinophagia</taxon>
        <taxon>Chitinophagales</taxon>
        <taxon>Chitinophagaceae</taxon>
        <taxon>Flavihumibacter</taxon>
    </lineage>
</organism>
<proteinExistence type="inferred from homology"/>
<accession>A0ABR7MAH7</accession>
<name>A0ABR7MAH7_9BACT</name>
<keyword evidence="7" id="KW-1185">Reference proteome</keyword>
<keyword evidence="2" id="KW-0808">Transferase</keyword>
<sequence>MTAIPVIAVFDIGKTNKKLLLFDAHYQVVKEMAIRIEEITDEDGFPCDDLQSITHWIFLCLDELLADPAFELKAVNFSAYGASFVNVNEQGKPITPLYNYLKPYPQELFDKFYQQYGGEETWSLETASPVLGNLNSGLQLYRIKMEKPELFRRVQFALHLPQYFSFLLTGKPYSDITSIGCHTGLWNYAKMDYHHWVKTEGIDQKLAPVKDSTHTELVSYKGHKFLCGIGMHDSSAALVPYIKRFSEPFALLSTGTWCITLNPFNAEPLSAAELQADCLCYLGFKGQPVKASRLFAGHEHEKQVARMVDFFGVDPIALQSTAYDADIIHSLRSAVTTPLQIQQNVPLIESLRFISRNLHDYANATVAYHQLMLDLVELQCYSSQLVLRNAAVQQLFVDGGFSRNPIFMRLLQDKLEAVGVLSMNISQASALGAAIACGDFPV</sequence>
<feature type="domain" description="Carbohydrate kinase FGGY N-terminal" evidence="4">
    <location>
        <begin position="7"/>
        <end position="212"/>
    </location>
</feature>
<evidence type="ECO:0000313" key="7">
    <source>
        <dbReference type="Proteomes" id="UP000765802"/>
    </source>
</evidence>
<dbReference type="GO" id="GO:0016301">
    <property type="term" value="F:kinase activity"/>
    <property type="evidence" value="ECO:0007669"/>
    <property type="project" value="UniProtKB-KW"/>
</dbReference>
<keyword evidence="3 6" id="KW-0418">Kinase</keyword>
<dbReference type="Proteomes" id="UP000765802">
    <property type="component" value="Unassembled WGS sequence"/>
</dbReference>
<dbReference type="InterPro" id="IPR018484">
    <property type="entry name" value="FGGY_N"/>
</dbReference>
<evidence type="ECO:0000256" key="3">
    <source>
        <dbReference type="ARBA" id="ARBA00022777"/>
    </source>
</evidence>
<dbReference type="Pfam" id="PF00370">
    <property type="entry name" value="FGGY_N"/>
    <property type="match status" value="1"/>
</dbReference>
<protein>
    <submittedName>
        <fullName evidence="6">Carbohydrate kinase</fullName>
    </submittedName>
</protein>
<dbReference type="EMBL" id="MBUA01000023">
    <property type="protein sequence ID" value="MBC6491834.1"/>
    <property type="molecule type" value="Genomic_DNA"/>
</dbReference>
<dbReference type="InterPro" id="IPR043129">
    <property type="entry name" value="ATPase_NBD"/>
</dbReference>
<evidence type="ECO:0000313" key="6">
    <source>
        <dbReference type="EMBL" id="MBC6491834.1"/>
    </source>
</evidence>
<dbReference type="InterPro" id="IPR050406">
    <property type="entry name" value="FGGY_Carb_Kinase"/>
</dbReference>
<dbReference type="RefSeq" id="WP_187257154.1">
    <property type="nucleotide sequence ID" value="NZ_JBHULF010000007.1"/>
</dbReference>
<dbReference type="Pfam" id="PF21546">
    <property type="entry name" value="FGGY_C_2"/>
    <property type="match status" value="1"/>
</dbReference>
<evidence type="ECO:0000259" key="4">
    <source>
        <dbReference type="Pfam" id="PF00370"/>
    </source>
</evidence>
<evidence type="ECO:0000256" key="1">
    <source>
        <dbReference type="ARBA" id="ARBA00009156"/>
    </source>
</evidence>
<dbReference type="SUPFAM" id="SSF53067">
    <property type="entry name" value="Actin-like ATPase domain"/>
    <property type="match status" value="2"/>
</dbReference>
<dbReference type="CDD" id="cd07772">
    <property type="entry name" value="ASKHA_NBD_FGGY_NaCK-like"/>
    <property type="match status" value="1"/>
</dbReference>
<evidence type="ECO:0000259" key="5">
    <source>
        <dbReference type="Pfam" id="PF21546"/>
    </source>
</evidence>
<comment type="similarity">
    <text evidence="1">Belongs to the FGGY kinase family.</text>
</comment>
<comment type="caution">
    <text evidence="6">The sequence shown here is derived from an EMBL/GenBank/DDBJ whole genome shotgun (WGS) entry which is preliminary data.</text>
</comment>
<dbReference type="InterPro" id="IPR049382">
    <property type="entry name" value="FGGY_C_2"/>
</dbReference>
<dbReference type="PANTHER" id="PTHR43095:SF2">
    <property type="entry name" value="GLUCONOKINASE"/>
    <property type="match status" value="1"/>
</dbReference>
<gene>
    <name evidence="6" type="ORF">BC349_12300</name>
</gene>